<sequence length="44" mass="4895">MALMPKLVCVVFLAFILAISISTTQVMANQGNYGPRSLNSFRKY</sequence>
<feature type="signal peptide" evidence="1">
    <location>
        <begin position="1"/>
        <end position="28"/>
    </location>
</feature>
<dbReference type="EMBL" id="JAAIUW010000003">
    <property type="protein sequence ID" value="KAF7838463.1"/>
    <property type="molecule type" value="Genomic_DNA"/>
</dbReference>
<comment type="caution">
    <text evidence="2">The sequence shown here is derived from an EMBL/GenBank/DDBJ whole genome shotgun (WGS) entry which is preliminary data.</text>
</comment>
<evidence type="ECO:0000313" key="3">
    <source>
        <dbReference type="Proteomes" id="UP000634136"/>
    </source>
</evidence>
<accession>A0A834X4H7</accession>
<organism evidence="2 3">
    <name type="scientific">Senna tora</name>
    <dbReference type="NCBI Taxonomy" id="362788"/>
    <lineage>
        <taxon>Eukaryota</taxon>
        <taxon>Viridiplantae</taxon>
        <taxon>Streptophyta</taxon>
        <taxon>Embryophyta</taxon>
        <taxon>Tracheophyta</taxon>
        <taxon>Spermatophyta</taxon>
        <taxon>Magnoliopsida</taxon>
        <taxon>eudicotyledons</taxon>
        <taxon>Gunneridae</taxon>
        <taxon>Pentapetalae</taxon>
        <taxon>rosids</taxon>
        <taxon>fabids</taxon>
        <taxon>Fabales</taxon>
        <taxon>Fabaceae</taxon>
        <taxon>Caesalpinioideae</taxon>
        <taxon>Cassia clade</taxon>
        <taxon>Senna</taxon>
    </lineage>
</organism>
<dbReference type="Proteomes" id="UP000634136">
    <property type="component" value="Unassembled WGS sequence"/>
</dbReference>
<protein>
    <submittedName>
        <fullName evidence="2">Gibberellin-regulated protein 6</fullName>
    </submittedName>
</protein>
<evidence type="ECO:0000256" key="1">
    <source>
        <dbReference type="SAM" id="SignalP"/>
    </source>
</evidence>
<proteinExistence type="predicted"/>
<reference evidence="2" key="1">
    <citation type="submission" date="2020-09" db="EMBL/GenBank/DDBJ databases">
        <title>Genome-Enabled Discovery of Anthraquinone Biosynthesis in Senna tora.</title>
        <authorList>
            <person name="Kang S.-H."/>
            <person name="Pandey R.P."/>
            <person name="Lee C.-M."/>
            <person name="Sim J.-S."/>
            <person name="Jeong J.-T."/>
            <person name="Choi B.-S."/>
            <person name="Jung M."/>
            <person name="Ginzburg D."/>
            <person name="Zhao K."/>
            <person name="Won S.Y."/>
            <person name="Oh T.-J."/>
            <person name="Yu Y."/>
            <person name="Kim N.-H."/>
            <person name="Lee O.R."/>
            <person name="Lee T.-H."/>
            <person name="Bashyal P."/>
            <person name="Kim T.-S."/>
            <person name="Lee W.-H."/>
            <person name="Kawkins C."/>
            <person name="Kim C.-K."/>
            <person name="Kim J.S."/>
            <person name="Ahn B.O."/>
            <person name="Rhee S.Y."/>
            <person name="Sohng J.K."/>
        </authorList>
    </citation>
    <scope>NUCLEOTIDE SEQUENCE</scope>
    <source>
        <tissue evidence="2">Leaf</tissue>
    </source>
</reference>
<dbReference type="AlphaFoldDB" id="A0A834X4H7"/>
<name>A0A834X4H7_9FABA</name>
<evidence type="ECO:0000313" key="2">
    <source>
        <dbReference type="EMBL" id="KAF7838463.1"/>
    </source>
</evidence>
<feature type="chain" id="PRO_5032783244" evidence="1">
    <location>
        <begin position="29"/>
        <end position="44"/>
    </location>
</feature>
<gene>
    <name evidence="2" type="ORF">G2W53_006945</name>
</gene>
<keyword evidence="3" id="KW-1185">Reference proteome</keyword>
<keyword evidence="1" id="KW-0732">Signal</keyword>